<comment type="caution">
    <text evidence="2">The sequence shown here is derived from an EMBL/GenBank/DDBJ whole genome shotgun (WGS) entry which is preliminary data.</text>
</comment>
<gene>
    <name evidence="2" type="ORF">TRFO_13892</name>
</gene>
<dbReference type="RefSeq" id="XP_068368859.1">
    <property type="nucleotide sequence ID" value="XM_068497518.1"/>
</dbReference>
<reference evidence="2" key="1">
    <citation type="submission" date="2016-10" db="EMBL/GenBank/DDBJ databases">
        <authorList>
            <person name="Benchimol M."/>
            <person name="Almeida L.G."/>
            <person name="Vasconcelos A.T."/>
            <person name="Perreira-Neves A."/>
            <person name="Rosa I.A."/>
            <person name="Tasca T."/>
            <person name="Bogo M.R."/>
            <person name="de Souza W."/>
        </authorList>
    </citation>
    <scope>NUCLEOTIDE SEQUENCE [LARGE SCALE GENOMIC DNA]</scope>
    <source>
        <strain evidence="2">K</strain>
    </source>
</reference>
<feature type="region of interest" description="Disordered" evidence="1">
    <location>
        <begin position="117"/>
        <end position="213"/>
    </location>
</feature>
<protein>
    <submittedName>
        <fullName evidence="2">Uncharacterized protein</fullName>
    </submittedName>
</protein>
<name>A0A1J4KWU6_9EUKA</name>
<feature type="compositionally biased region" description="Low complexity" evidence="1">
    <location>
        <begin position="151"/>
        <end position="182"/>
    </location>
</feature>
<feature type="compositionally biased region" description="Low complexity" evidence="1">
    <location>
        <begin position="318"/>
        <end position="329"/>
    </location>
</feature>
<proteinExistence type="predicted"/>
<evidence type="ECO:0000256" key="1">
    <source>
        <dbReference type="SAM" id="MobiDB-lite"/>
    </source>
</evidence>
<evidence type="ECO:0000313" key="2">
    <source>
        <dbReference type="EMBL" id="OHT15723.1"/>
    </source>
</evidence>
<dbReference type="VEuPathDB" id="TrichDB:TRFO_13892"/>
<dbReference type="GeneID" id="94832222"/>
<accession>A0A1J4KWU6</accession>
<dbReference type="EMBL" id="MLAK01000197">
    <property type="protein sequence ID" value="OHT15723.1"/>
    <property type="molecule type" value="Genomic_DNA"/>
</dbReference>
<evidence type="ECO:0000313" key="3">
    <source>
        <dbReference type="Proteomes" id="UP000179807"/>
    </source>
</evidence>
<sequence>MAKKRSITLGFQSLLNMDRCYGKDHPPDSFELPTMPTMNELIYCTHLELSATSDIKCKLKLYPNLRTTCRAKRTTSKKVSNQSNLLKDFVDAGSYYSFSLDIGDENDEILNEALNSTEEPQDIESSQPPQPSNSSQPNRLRRSSHSNLDLISSQSSHQSRSNRSSRSQIHSGNSSGRQSGNRSSREQAMGNSESLLSGFDDISNPSSDNFQLTSDGLENQINFTISSDDDDDSSRSNPDYNLNLPFYIFNGENIDQCSENLMKLDEAFSFINEIMKPNESLNPARHKKSSPNTAIQNSETTMQNDTTAINHSDAQCLSSRSQARQSNNSPRTPISEMRNNYNIY</sequence>
<feature type="region of interest" description="Disordered" evidence="1">
    <location>
        <begin position="316"/>
        <end position="344"/>
    </location>
</feature>
<dbReference type="Proteomes" id="UP000179807">
    <property type="component" value="Unassembled WGS sequence"/>
</dbReference>
<organism evidence="2 3">
    <name type="scientific">Tritrichomonas foetus</name>
    <dbReference type="NCBI Taxonomy" id="1144522"/>
    <lineage>
        <taxon>Eukaryota</taxon>
        <taxon>Metamonada</taxon>
        <taxon>Parabasalia</taxon>
        <taxon>Tritrichomonadida</taxon>
        <taxon>Tritrichomonadidae</taxon>
        <taxon>Tritrichomonas</taxon>
    </lineage>
</organism>
<feature type="compositionally biased region" description="Polar residues" evidence="1">
    <location>
        <begin position="203"/>
        <end position="213"/>
    </location>
</feature>
<dbReference type="AlphaFoldDB" id="A0A1J4KWU6"/>
<keyword evidence="3" id="KW-1185">Reference proteome</keyword>